<accession>A0ABP6SS73</accession>
<dbReference type="SUPFAM" id="SSF54593">
    <property type="entry name" value="Glyoxalase/Bleomycin resistance protein/Dihydroxybiphenyl dioxygenase"/>
    <property type="match status" value="1"/>
</dbReference>
<dbReference type="Gene3D" id="3.30.720.120">
    <property type="match status" value="1"/>
</dbReference>
<organism evidence="2 3">
    <name type="scientific">Cryptosporangium minutisporangium</name>
    <dbReference type="NCBI Taxonomy" id="113569"/>
    <lineage>
        <taxon>Bacteria</taxon>
        <taxon>Bacillati</taxon>
        <taxon>Actinomycetota</taxon>
        <taxon>Actinomycetes</taxon>
        <taxon>Cryptosporangiales</taxon>
        <taxon>Cryptosporangiaceae</taxon>
        <taxon>Cryptosporangium</taxon>
    </lineage>
</organism>
<evidence type="ECO:0000313" key="2">
    <source>
        <dbReference type="EMBL" id="GAA3383762.1"/>
    </source>
</evidence>
<dbReference type="EMBL" id="BAAAYN010000006">
    <property type="protein sequence ID" value="GAA3383762.1"/>
    <property type="molecule type" value="Genomic_DNA"/>
</dbReference>
<gene>
    <name evidence="2" type="ORF">GCM10020369_10920</name>
</gene>
<dbReference type="InterPro" id="IPR037523">
    <property type="entry name" value="VOC_core"/>
</dbReference>
<keyword evidence="3" id="KW-1185">Reference proteome</keyword>
<dbReference type="RefSeq" id="WP_345726853.1">
    <property type="nucleotide sequence ID" value="NZ_BAAAYN010000006.1"/>
</dbReference>
<dbReference type="Proteomes" id="UP001501676">
    <property type="component" value="Unassembled WGS sequence"/>
</dbReference>
<name>A0ABP6SS73_9ACTN</name>
<dbReference type="InterPro" id="IPR029068">
    <property type="entry name" value="Glyas_Bleomycin-R_OHBP_Dase"/>
</dbReference>
<evidence type="ECO:0000313" key="3">
    <source>
        <dbReference type="Proteomes" id="UP001501676"/>
    </source>
</evidence>
<dbReference type="InterPro" id="IPR004360">
    <property type="entry name" value="Glyas_Fos-R_dOase_dom"/>
</dbReference>
<evidence type="ECO:0000259" key="1">
    <source>
        <dbReference type="PROSITE" id="PS51819"/>
    </source>
</evidence>
<dbReference type="Gene3D" id="3.30.720.110">
    <property type="match status" value="1"/>
</dbReference>
<feature type="domain" description="VOC" evidence="1">
    <location>
        <begin position="4"/>
        <end position="123"/>
    </location>
</feature>
<reference evidence="3" key="1">
    <citation type="journal article" date="2019" name="Int. J. Syst. Evol. Microbiol.">
        <title>The Global Catalogue of Microorganisms (GCM) 10K type strain sequencing project: providing services to taxonomists for standard genome sequencing and annotation.</title>
        <authorList>
            <consortium name="The Broad Institute Genomics Platform"/>
            <consortium name="The Broad Institute Genome Sequencing Center for Infectious Disease"/>
            <person name="Wu L."/>
            <person name="Ma J."/>
        </authorList>
    </citation>
    <scope>NUCLEOTIDE SEQUENCE [LARGE SCALE GENOMIC DNA]</scope>
    <source>
        <strain evidence="3">JCM 9458</strain>
    </source>
</reference>
<sequence>MAPLVGWYPVLMTHDVEGVAGFYRKHFGFTSTFESDWYVSLRRETWELAVLDADHATIPATHRGPAAGGLLLNVEVDDVDAEYERLVSRGPLDAVLPIRSEPFGQRHFIVAGPDGVLVDVITQIEPSAEYAAQFVPDQQ</sequence>
<proteinExistence type="predicted"/>
<dbReference type="PROSITE" id="PS51819">
    <property type="entry name" value="VOC"/>
    <property type="match status" value="1"/>
</dbReference>
<protein>
    <submittedName>
        <fullName evidence="2">VOC family protein</fullName>
    </submittedName>
</protein>
<dbReference type="Pfam" id="PF00903">
    <property type="entry name" value="Glyoxalase"/>
    <property type="match status" value="1"/>
</dbReference>
<comment type="caution">
    <text evidence="2">The sequence shown here is derived from an EMBL/GenBank/DDBJ whole genome shotgun (WGS) entry which is preliminary data.</text>
</comment>